<organism evidence="5 6">
    <name type="scientific">Rossellomorea vietnamensis</name>
    <dbReference type="NCBI Taxonomy" id="218284"/>
    <lineage>
        <taxon>Bacteria</taxon>
        <taxon>Bacillati</taxon>
        <taxon>Bacillota</taxon>
        <taxon>Bacilli</taxon>
        <taxon>Bacillales</taxon>
        <taxon>Bacillaceae</taxon>
        <taxon>Rossellomorea</taxon>
    </lineage>
</organism>
<dbReference type="KEGG" id="bvq:FHE72_03575"/>
<evidence type="ECO:0000313" key="6">
    <source>
        <dbReference type="Proteomes" id="UP000465062"/>
    </source>
</evidence>
<proteinExistence type="predicted"/>
<accession>A0A6I6UPN3</accession>
<dbReference type="RefSeq" id="WP_159361234.1">
    <property type="nucleotide sequence ID" value="NZ_CP047394.1"/>
</dbReference>
<dbReference type="PROSITE" id="PS01117">
    <property type="entry name" value="HTH_MARR_1"/>
    <property type="match status" value="1"/>
</dbReference>
<keyword evidence="2" id="KW-0238">DNA-binding</keyword>
<evidence type="ECO:0000313" key="5">
    <source>
        <dbReference type="EMBL" id="QHE60216.1"/>
    </source>
</evidence>
<dbReference type="Proteomes" id="UP000465062">
    <property type="component" value="Chromosome"/>
</dbReference>
<dbReference type="InterPro" id="IPR039422">
    <property type="entry name" value="MarR/SlyA-like"/>
</dbReference>
<feature type="domain" description="HTH marR-type" evidence="4">
    <location>
        <begin position="7"/>
        <end position="139"/>
    </location>
</feature>
<dbReference type="AlphaFoldDB" id="A0A6I6UPN3"/>
<keyword evidence="1" id="KW-0805">Transcription regulation</keyword>
<evidence type="ECO:0000256" key="2">
    <source>
        <dbReference type="ARBA" id="ARBA00023125"/>
    </source>
</evidence>
<dbReference type="GO" id="GO:0006950">
    <property type="term" value="P:response to stress"/>
    <property type="evidence" value="ECO:0007669"/>
    <property type="project" value="TreeGrafter"/>
</dbReference>
<dbReference type="EMBL" id="CP047394">
    <property type="protein sequence ID" value="QHE60216.1"/>
    <property type="molecule type" value="Genomic_DNA"/>
</dbReference>
<sequence length="143" mass="16519">MSKKHAVERIEYELTTLIRKAVFRDQSERKIGILERSAYLLMRQLDESGPSRLKELAEAFQLDISTLSRQASALESKGLIQRFSDPGDGRVSLFDLTEMGKEKLALDSRMRLEWYEGLLEGWSEEEKKMFGELLVRMNGAFNK</sequence>
<dbReference type="PROSITE" id="PS50995">
    <property type="entry name" value="HTH_MARR_2"/>
    <property type="match status" value="1"/>
</dbReference>
<dbReference type="InterPro" id="IPR036390">
    <property type="entry name" value="WH_DNA-bd_sf"/>
</dbReference>
<gene>
    <name evidence="5" type="ORF">FHE72_03575</name>
</gene>
<dbReference type="GO" id="GO:0003677">
    <property type="term" value="F:DNA binding"/>
    <property type="evidence" value="ECO:0007669"/>
    <property type="project" value="UniProtKB-KW"/>
</dbReference>
<dbReference type="PANTHER" id="PTHR33164">
    <property type="entry name" value="TRANSCRIPTIONAL REGULATOR, MARR FAMILY"/>
    <property type="match status" value="1"/>
</dbReference>
<dbReference type="SUPFAM" id="SSF46785">
    <property type="entry name" value="Winged helix' DNA-binding domain"/>
    <property type="match status" value="1"/>
</dbReference>
<evidence type="ECO:0000256" key="3">
    <source>
        <dbReference type="ARBA" id="ARBA00023163"/>
    </source>
</evidence>
<protein>
    <submittedName>
        <fullName evidence="5">MarR family transcriptional regulator</fullName>
    </submittedName>
</protein>
<dbReference type="SMART" id="SM00347">
    <property type="entry name" value="HTH_MARR"/>
    <property type="match status" value="1"/>
</dbReference>
<evidence type="ECO:0000259" key="4">
    <source>
        <dbReference type="PROSITE" id="PS50995"/>
    </source>
</evidence>
<name>A0A6I6UPN3_9BACI</name>
<dbReference type="Pfam" id="PF01047">
    <property type="entry name" value="MarR"/>
    <property type="match status" value="1"/>
</dbReference>
<dbReference type="GO" id="GO:0003700">
    <property type="term" value="F:DNA-binding transcription factor activity"/>
    <property type="evidence" value="ECO:0007669"/>
    <property type="project" value="InterPro"/>
</dbReference>
<keyword evidence="3" id="KW-0804">Transcription</keyword>
<reference evidence="5 6" key="1">
    <citation type="submission" date="2019-06" db="EMBL/GenBank/DDBJ databases">
        <title>An operon consisting of a P-type ATPase gene and a transcriptional regular gene given the different cadmium resistance in Bacillus vietamensis 151-6 and Bacillus marisflavi 151-25.</title>
        <authorList>
            <person name="Yu X."/>
        </authorList>
    </citation>
    <scope>NUCLEOTIDE SEQUENCE [LARGE SCALE GENOMIC DNA]</scope>
    <source>
        <strain evidence="5 6">151-6</strain>
    </source>
</reference>
<dbReference type="PANTHER" id="PTHR33164:SF57">
    <property type="entry name" value="MARR-FAMILY TRANSCRIPTIONAL REGULATOR"/>
    <property type="match status" value="1"/>
</dbReference>
<dbReference type="InterPro" id="IPR023187">
    <property type="entry name" value="Tscrpt_reg_MarR-type_CS"/>
</dbReference>
<dbReference type="InterPro" id="IPR036388">
    <property type="entry name" value="WH-like_DNA-bd_sf"/>
</dbReference>
<dbReference type="Gene3D" id="1.10.10.10">
    <property type="entry name" value="Winged helix-like DNA-binding domain superfamily/Winged helix DNA-binding domain"/>
    <property type="match status" value="1"/>
</dbReference>
<dbReference type="InterPro" id="IPR000835">
    <property type="entry name" value="HTH_MarR-typ"/>
</dbReference>
<dbReference type="PRINTS" id="PR00598">
    <property type="entry name" value="HTHMARR"/>
</dbReference>
<evidence type="ECO:0000256" key="1">
    <source>
        <dbReference type="ARBA" id="ARBA00023015"/>
    </source>
</evidence>